<reference evidence="8" key="1">
    <citation type="journal article" date="2023" name="Mol. Biol. Evol.">
        <title>Third-Generation Sequencing Reveals the Adaptive Role of the Epigenome in Three Deep-Sea Polychaetes.</title>
        <authorList>
            <person name="Perez M."/>
            <person name="Aroh O."/>
            <person name="Sun Y."/>
            <person name="Lan Y."/>
            <person name="Juniper S.K."/>
            <person name="Young C.R."/>
            <person name="Angers B."/>
            <person name="Qian P.Y."/>
        </authorList>
    </citation>
    <scope>NUCLEOTIDE SEQUENCE</scope>
    <source>
        <strain evidence="8">P08H-3</strain>
    </source>
</reference>
<feature type="transmembrane region" description="Helical" evidence="4">
    <location>
        <begin position="771"/>
        <end position="792"/>
    </location>
</feature>
<feature type="compositionally biased region" description="Polar residues" evidence="3">
    <location>
        <begin position="892"/>
        <end position="908"/>
    </location>
</feature>
<keyword evidence="5" id="KW-0732">Signal</keyword>
<evidence type="ECO:0000256" key="3">
    <source>
        <dbReference type="SAM" id="MobiDB-lite"/>
    </source>
</evidence>
<dbReference type="SMART" id="SM00409">
    <property type="entry name" value="IG"/>
    <property type="match status" value="1"/>
</dbReference>
<keyword evidence="9" id="KW-1185">Reference proteome</keyword>
<dbReference type="InterPro" id="IPR007110">
    <property type="entry name" value="Ig-like_dom"/>
</dbReference>
<keyword evidence="4" id="KW-0472">Membrane</keyword>
<dbReference type="InterPro" id="IPR003961">
    <property type="entry name" value="FN3_dom"/>
</dbReference>
<dbReference type="PROSITE" id="PS50853">
    <property type="entry name" value="FN3"/>
    <property type="match status" value="1"/>
</dbReference>
<evidence type="ECO:0000256" key="1">
    <source>
        <dbReference type="ARBA" id="ARBA00022737"/>
    </source>
</evidence>
<keyword evidence="1" id="KW-0677">Repeat</keyword>
<dbReference type="InterPro" id="IPR003599">
    <property type="entry name" value="Ig_sub"/>
</dbReference>
<evidence type="ECO:0000313" key="8">
    <source>
        <dbReference type="EMBL" id="KAK2147718.1"/>
    </source>
</evidence>
<sequence length="1016" mass="113684">MMLRQPLEMLLLLFSTTTRGFLFDSIGAPSWLANLSVPLDQNPLLWGVIDPPEDVYLPVGGDLSLNCTLTGYKTPLNASYLYFTKKLQNQPTHQLIPKQYLQVLGPKKIGLKIDGVQRSDSGWYFCALNESSIDSSHNFTSINQISVTVSAPPKAITKLTCISYNYEDMRCDWCEQAQPGVRYDLHWRIGQNVRNGNCQVYERNCECHFCWRREGYCSNKLQDFFHDSLYTMSITSIRHGQKTVSPEFNIHASFKNIVKPRPPHQLFISVIDSTTLAVTWTPPPGLENAWVYPLDYIVSYTSVRNPTMVDNMHSCSEEYLKTDTSDEISVSIEPSAAPMFLAGSFRINEQKNGKRKVIIFFGEIAKNEVNGLLTGFTITYKVSAENATDEEVFCRNDKHTKQLELETDKAYVVSVAGRTIGNGISSSIYIPRAHDVQTPTYVEGIVSENERQVWFTVILPDDVSVDNYTLLYCHGHMINGIPDAKDCKDGTIPLALTYRGSSNELVFEGHQSDFVYGVAVNYNSSKTSDLPQPLVNYPQKQKERSLTLEWKHPKCSKEVRGRTAYFELRLYLKQELIHNVSLPAEYREMMSYTISNLTPYTEYNIVLTACSHVKCGPAYNNSQRSPESAPGEVTVKLMLLNPSTIRITVSPPQPLNGPHPELLLIMVQPNINRNYTISEEHDLTLDCSNKNQMVNLSVLAVNTLENGTTLEGPVSKVQSMAVCNANPGIPVINLGLECSHVRNCVAERVCGVTKRIHAKKSNKLMMPCNEAVTVGVIFGVVVAVLVLIVAVIMRKRFYCSESVKVLMPEDDANLEVRMSLRLNISLQDIQLSSISKYLKIDETGLNLPTDSDQDSGVSDPQGSDRSRQGSQDGEDKKSQHIRVSSEEDPASSHGSVSSVERQLSNQSVEIGKPIDTYSTAVEAKPSGYHEINDSYPMSSGQSEVRFELSEQDNDHLEEWNTSNQTISGSYKEGLSSSGATDDNISEMSCRKDDNFDGYMHGKEREEEIQFDIVGDV</sequence>
<comment type="caution">
    <text evidence="8">The sequence shown here is derived from an EMBL/GenBank/DDBJ whole genome shotgun (WGS) entry which is preliminary data.</text>
</comment>
<feature type="region of interest" description="Disordered" evidence="3">
    <location>
        <begin position="845"/>
        <end position="911"/>
    </location>
</feature>
<dbReference type="EMBL" id="JAODUP010000539">
    <property type="protein sequence ID" value="KAK2147718.1"/>
    <property type="molecule type" value="Genomic_DNA"/>
</dbReference>
<dbReference type="InterPro" id="IPR013783">
    <property type="entry name" value="Ig-like_fold"/>
</dbReference>
<dbReference type="GO" id="GO:0016020">
    <property type="term" value="C:membrane"/>
    <property type="evidence" value="ECO:0007669"/>
    <property type="project" value="UniProtKB-SubCell"/>
</dbReference>
<dbReference type="Gene3D" id="2.60.40.10">
    <property type="entry name" value="Immunoglobulins"/>
    <property type="match status" value="5"/>
</dbReference>
<evidence type="ECO:0000256" key="2">
    <source>
        <dbReference type="ARBA" id="ARBA00023157"/>
    </source>
</evidence>
<evidence type="ECO:0000256" key="5">
    <source>
        <dbReference type="SAM" id="SignalP"/>
    </source>
</evidence>
<name>A0AAD9J7T8_9ANNE</name>
<feature type="region of interest" description="Disordered" evidence="3">
    <location>
        <begin position="961"/>
        <end position="988"/>
    </location>
</feature>
<feature type="signal peptide" evidence="5">
    <location>
        <begin position="1"/>
        <end position="20"/>
    </location>
</feature>
<organism evidence="8 9">
    <name type="scientific">Paralvinella palmiformis</name>
    <dbReference type="NCBI Taxonomy" id="53620"/>
    <lineage>
        <taxon>Eukaryota</taxon>
        <taxon>Metazoa</taxon>
        <taxon>Spiralia</taxon>
        <taxon>Lophotrochozoa</taxon>
        <taxon>Annelida</taxon>
        <taxon>Polychaeta</taxon>
        <taxon>Sedentaria</taxon>
        <taxon>Canalipalpata</taxon>
        <taxon>Terebellida</taxon>
        <taxon>Terebelliformia</taxon>
        <taxon>Alvinellidae</taxon>
        <taxon>Paralvinella</taxon>
    </lineage>
</organism>
<evidence type="ECO:0000259" key="6">
    <source>
        <dbReference type="PROSITE" id="PS50835"/>
    </source>
</evidence>
<dbReference type="SUPFAM" id="SSF48726">
    <property type="entry name" value="Immunoglobulin"/>
    <property type="match status" value="1"/>
</dbReference>
<dbReference type="GO" id="GO:0098609">
    <property type="term" value="P:cell-cell adhesion"/>
    <property type="evidence" value="ECO:0007669"/>
    <property type="project" value="TreeGrafter"/>
</dbReference>
<keyword evidence="4" id="KW-0812">Transmembrane</keyword>
<dbReference type="PANTHER" id="PTHR44170:SF6">
    <property type="entry name" value="CONTACTIN"/>
    <property type="match status" value="1"/>
</dbReference>
<feature type="compositionally biased region" description="Basic and acidic residues" evidence="3">
    <location>
        <begin position="862"/>
        <end position="878"/>
    </location>
</feature>
<proteinExistence type="predicted"/>
<keyword evidence="4" id="KW-1133">Transmembrane helix</keyword>
<dbReference type="InterPro" id="IPR036116">
    <property type="entry name" value="FN3_sf"/>
</dbReference>
<evidence type="ECO:0000256" key="4">
    <source>
        <dbReference type="SAM" id="Phobius"/>
    </source>
</evidence>
<feature type="domain" description="Fibronectin type-III" evidence="7">
    <location>
        <begin position="530"/>
        <end position="631"/>
    </location>
</feature>
<dbReference type="PROSITE" id="PS50835">
    <property type="entry name" value="IG_LIKE"/>
    <property type="match status" value="1"/>
</dbReference>
<dbReference type="Pfam" id="PF00041">
    <property type="entry name" value="fn3"/>
    <property type="match status" value="1"/>
</dbReference>
<dbReference type="Proteomes" id="UP001208570">
    <property type="component" value="Unassembled WGS sequence"/>
</dbReference>
<feature type="compositionally biased region" description="Polar residues" evidence="3">
    <location>
        <begin position="961"/>
        <end position="986"/>
    </location>
</feature>
<evidence type="ECO:0000313" key="9">
    <source>
        <dbReference type="Proteomes" id="UP001208570"/>
    </source>
</evidence>
<dbReference type="InterPro" id="IPR036179">
    <property type="entry name" value="Ig-like_dom_sf"/>
</dbReference>
<accession>A0AAD9J7T8</accession>
<dbReference type="PANTHER" id="PTHR44170">
    <property type="entry name" value="PROTEIN SIDEKICK"/>
    <property type="match status" value="1"/>
</dbReference>
<dbReference type="SUPFAM" id="SSF49265">
    <property type="entry name" value="Fibronectin type III"/>
    <property type="match status" value="3"/>
</dbReference>
<dbReference type="CDD" id="cd00063">
    <property type="entry name" value="FN3"/>
    <property type="match status" value="2"/>
</dbReference>
<gene>
    <name evidence="8" type="ORF">LSH36_539g00012</name>
</gene>
<evidence type="ECO:0000259" key="7">
    <source>
        <dbReference type="PROSITE" id="PS50853"/>
    </source>
</evidence>
<protein>
    <submittedName>
        <fullName evidence="8">Uncharacterized protein</fullName>
    </submittedName>
</protein>
<dbReference type="SMART" id="SM00060">
    <property type="entry name" value="FN3"/>
    <property type="match status" value="3"/>
</dbReference>
<keyword evidence="2" id="KW-1015">Disulfide bond</keyword>
<feature type="domain" description="Ig-like" evidence="6">
    <location>
        <begin position="43"/>
        <end position="140"/>
    </location>
</feature>
<feature type="compositionally biased region" description="Polar residues" evidence="3">
    <location>
        <begin position="846"/>
        <end position="861"/>
    </location>
</feature>
<feature type="chain" id="PRO_5042255573" evidence="5">
    <location>
        <begin position="21"/>
        <end position="1016"/>
    </location>
</feature>
<dbReference type="AlphaFoldDB" id="A0AAD9J7T8"/>